<dbReference type="EMBL" id="LHYB01000017">
    <property type="protein sequence ID" value="KXB04675.1"/>
    <property type="molecule type" value="Genomic_DNA"/>
</dbReference>
<evidence type="ECO:0000313" key="2">
    <source>
        <dbReference type="Proteomes" id="UP000070076"/>
    </source>
</evidence>
<dbReference type="Proteomes" id="UP000070076">
    <property type="component" value="Unassembled WGS sequence"/>
</dbReference>
<gene>
    <name evidence="1" type="ORF">AKJ48_01840</name>
</gene>
<protein>
    <submittedName>
        <fullName evidence="1">Uncharacterized protein</fullName>
    </submittedName>
</protein>
<dbReference type="AlphaFoldDB" id="A0A133VE18"/>
<keyword evidence="2" id="KW-1185">Reference proteome</keyword>
<evidence type="ECO:0000313" key="1">
    <source>
        <dbReference type="EMBL" id="KXB04675.1"/>
    </source>
</evidence>
<comment type="caution">
    <text evidence="1">The sequence shown here is derived from an EMBL/GenBank/DDBJ whole genome shotgun (WGS) entry which is preliminary data.</text>
</comment>
<proteinExistence type="predicted"/>
<dbReference type="Gene3D" id="3.30.9.10">
    <property type="entry name" value="D-Amino Acid Oxidase, subunit A, domain 2"/>
    <property type="match status" value="1"/>
</dbReference>
<name>A0A133VE18_9EURY</name>
<reference evidence="1 2" key="1">
    <citation type="journal article" date="2016" name="Sci. Rep.">
        <title>Metabolic traits of an uncultured archaeal lineage -MSBL1- from brine pools of the Red Sea.</title>
        <authorList>
            <person name="Mwirichia R."/>
            <person name="Alam I."/>
            <person name="Rashid M."/>
            <person name="Vinu M."/>
            <person name="Ba-Alawi W."/>
            <person name="Anthony Kamau A."/>
            <person name="Kamanda Ngugi D."/>
            <person name="Goker M."/>
            <person name="Klenk H.P."/>
            <person name="Bajic V."/>
            <person name="Stingl U."/>
        </authorList>
    </citation>
    <scope>NUCLEOTIDE SEQUENCE [LARGE SCALE GENOMIC DNA]</scope>
    <source>
        <strain evidence="1">SCGC-AAA261O19</strain>
    </source>
</reference>
<sequence>DEGDISEDNLSEYEDRWRDIMGKRLKRYLKGKEVLLSLSDDELDDIAETLQEVDFEEISLTKMLKVLVKSHPKLLWKLKGFL</sequence>
<feature type="non-terminal residue" evidence="1">
    <location>
        <position position="1"/>
    </location>
</feature>
<organism evidence="1 2">
    <name type="scientific">candidate division MSBL1 archaeon SCGC-AAA261O19</name>
    <dbReference type="NCBI Taxonomy" id="1698277"/>
    <lineage>
        <taxon>Archaea</taxon>
        <taxon>Methanobacteriati</taxon>
        <taxon>Methanobacteriota</taxon>
        <taxon>candidate division MSBL1</taxon>
    </lineage>
</organism>
<accession>A0A133VE18</accession>